<protein>
    <recommendedName>
        <fullName evidence="2">Type 4 fimbrial biogenesis protein PilX N-terminal domain-containing protein</fullName>
    </recommendedName>
</protein>
<evidence type="ECO:0000313" key="4">
    <source>
        <dbReference type="EMBL" id="TND52610.1"/>
    </source>
</evidence>
<comment type="caution">
    <text evidence="3">The sequence shown here is derived from an EMBL/GenBank/DDBJ whole genome shotgun (WGS) entry which is preliminary data.</text>
</comment>
<organism evidence="3 5">
    <name type="scientific">Aeromonas veronii</name>
    <dbReference type="NCBI Taxonomy" id="654"/>
    <lineage>
        <taxon>Bacteria</taxon>
        <taxon>Pseudomonadati</taxon>
        <taxon>Pseudomonadota</taxon>
        <taxon>Gammaproteobacteria</taxon>
        <taxon>Aeromonadales</taxon>
        <taxon>Aeromonadaceae</taxon>
        <taxon>Aeromonas</taxon>
    </lineage>
</organism>
<dbReference type="EMBL" id="PDXJ01000021">
    <property type="protein sequence ID" value="TND52610.1"/>
    <property type="molecule type" value="Genomic_DNA"/>
</dbReference>
<reference evidence="4" key="3">
    <citation type="journal article" date="2019" name="PLoS ONE">
        <title>Identification and characterization of putative Aeromonas spp. T3SS effectors.</title>
        <authorList>
            <person name="Rangel L.T."/>
            <person name="Marden J."/>
            <person name="Colston S."/>
            <person name="Setubal J.C."/>
            <person name="Graf J."/>
            <person name="Gogarten J.P."/>
        </authorList>
    </citation>
    <scope>NUCLEOTIDE SEQUENCE</scope>
    <source>
        <strain evidence="4">BAQ071013-135</strain>
    </source>
</reference>
<reference evidence="4" key="1">
    <citation type="submission" date="2017-10" db="EMBL/GenBank/DDBJ databases">
        <authorList>
            <person name="Colston S.M."/>
            <person name="Graf J."/>
        </authorList>
    </citation>
    <scope>NUCLEOTIDE SEQUENCE</scope>
    <source>
        <strain evidence="4">BAQ071013-135</strain>
    </source>
</reference>
<name>A0A3A9IIW2_AERVE</name>
<evidence type="ECO:0000313" key="3">
    <source>
        <dbReference type="EMBL" id="RKJ89119.1"/>
    </source>
</evidence>
<keyword evidence="1" id="KW-0812">Transmembrane</keyword>
<evidence type="ECO:0000256" key="1">
    <source>
        <dbReference type="SAM" id="Phobius"/>
    </source>
</evidence>
<feature type="transmembrane region" description="Helical" evidence="1">
    <location>
        <begin position="12"/>
        <end position="30"/>
    </location>
</feature>
<proteinExistence type="predicted"/>
<gene>
    <name evidence="4" type="ORF">CF123_15445</name>
    <name evidence="3" type="ORF">D6R50_07475</name>
</gene>
<evidence type="ECO:0000313" key="5">
    <source>
        <dbReference type="Proteomes" id="UP000281725"/>
    </source>
</evidence>
<dbReference type="Proteomes" id="UP000796104">
    <property type="component" value="Unassembled WGS sequence"/>
</dbReference>
<sequence length="145" mass="15007">MRLVKKNQGVALIVALVILVPLTLIAVVVMQSSGMSLKMAGSSASLQRAEHEVEGTLESALSDTSLSTQIATQAIGVSAAIGTTTPATTLTVNTESVCKRKFEASSQNVTPACRYAEATTSSAYGKVNSQMTFTAGVEQPLLSAN</sequence>
<keyword evidence="1" id="KW-1133">Transmembrane helix</keyword>
<dbReference type="InterPro" id="IPR025746">
    <property type="entry name" value="PilX_N_dom"/>
</dbReference>
<reference evidence="3 5" key="2">
    <citation type="submission" date="2018-09" db="EMBL/GenBank/DDBJ databases">
        <title>Genome sequencing of Aeromonas veronii MS-17-88.</title>
        <authorList>
            <person name="Tekedar H.C."/>
            <person name="Arick M.A."/>
            <person name="Hsu C.-Y."/>
            <person name="Thrash A."/>
            <person name="Karsi A."/>
            <person name="Lawrence M.L."/>
            <person name="Abdelhamed H."/>
        </authorList>
    </citation>
    <scope>NUCLEOTIDE SEQUENCE [LARGE SCALE GENOMIC DNA]</scope>
    <source>
        <strain evidence="3 5">MS 17-88</strain>
    </source>
</reference>
<dbReference type="EMBL" id="RAWX01000002">
    <property type="protein sequence ID" value="RKJ89119.1"/>
    <property type="molecule type" value="Genomic_DNA"/>
</dbReference>
<feature type="domain" description="Type 4 fimbrial biogenesis protein PilX N-terminal" evidence="2">
    <location>
        <begin position="8"/>
        <end position="49"/>
    </location>
</feature>
<evidence type="ECO:0000259" key="2">
    <source>
        <dbReference type="Pfam" id="PF14341"/>
    </source>
</evidence>
<keyword evidence="1" id="KW-0472">Membrane</keyword>
<dbReference type="Pfam" id="PF14341">
    <property type="entry name" value="PilX_N"/>
    <property type="match status" value="1"/>
</dbReference>
<dbReference type="AlphaFoldDB" id="A0A3A9IIW2"/>
<accession>A0A3A9IIW2</accession>
<dbReference type="RefSeq" id="WP_108614305.1">
    <property type="nucleotide sequence ID" value="NZ_CAAKNL010000081.1"/>
</dbReference>
<dbReference type="Proteomes" id="UP000281725">
    <property type="component" value="Unassembled WGS sequence"/>
</dbReference>